<feature type="domain" description="AAA+ ATPase" evidence="1">
    <location>
        <begin position="42"/>
        <end position="186"/>
    </location>
</feature>
<evidence type="ECO:0000313" key="3">
    <source>
        <dbReference type="Proteomes" id="UP001596501"/>
    </source>
</evidence>
<protein>
    <submittedName>
        <fullName evidence="2">ExeA family protein</fullName>
    </submittedName>
</protein>
<dbReference type="CDD" id="cd00009">
    <property type="entry name" value="AAA"/>
    <property type="match status" value="1"/>
</dbReference>
<reference evidence="3" key="1">
    <citation type="journal article" date="2019" name="Int. J. Syst. Evol. Microbiol.">
        <title>The Global Catalogue of Microorganisms (GCM) 10K type strain sequencing project: providing services to taxonomists for standard genome sequencing and annotation.</title>
        <authorList>
            <consortium name="The Broad Institute Genomics Platform"/>
            <consortium name="The Broad Institute Genome Sequencing Center for Infectious Disease"/>
            <person name="Wu L."/>
            <person name="Ma J."/>
        </authorList>
    </citation>
    <scope>NUCLEOTIDE SEQUENCE [LARGE SCALE GENOMIC DNA]</scope>
    <source>
        <strain evidence="3">CGMCC 1.12371</strain>
    </source>
</reference>
<dbReference type="Proteomes" id="UP001596501">
    <property type="component" value="Unassembled WGS sequence"/>
</dbReference>
<dbReference type="InterPro" id="IPR052026">
    <property type="entry name" value="ExeA_AAA_ATPase_DNA-bind"/>
</dbReference>
<dbReference type="InterPro" id="IPR049945">
    <property type="entry name" value="AAA_22"/>
</dbReference>
<evidence type="ECO:0000259" key="1">
    <source>
        <dbReference type="SMART" id="SM00382"/>
    </source>
</evidence>
<dbReference type="InterPro" id="IPR027417">
    <property type="entry name" value="P-loop_NTPase"/>
</dbReference>
<dbReference type="InterPro" id="IPR003593">
    <property type="entry name" value="AAA+_ATPase"/>
</dbReference>
<keyword evidence="3" id="KW-1185">Reference proteome</keyword>
<comment type="caution">
    <text evidence="2">The sequence shown here is derived from an EMBL/GenBank/DDBJ whole genome shotgun (WGS) entry which is preliminary data.</text>
</comment>
<gene>
    <name evidence="2" type="ORF">ACFQPB_06220</name>
</gene>
<evidence type="ECO:0000313" key="2">
    <source>
        <dbReference type="EMBL" id="MFC7408450.1"/>
    </source>
</evidence>
<dbReference type="EMBL" id="JBHTCA010000003">
    <property type="protein sequence ID" value="MFC7408450.1"/>
    <property type="molecule type" value="Genomic_DNA"/>
</dbReference>
<organism evidence="2 3">
    <name type="scientific">Hydrogenophaga atypica</name>
    <dbReference type="NCBI Taxonomy" id="249409"/>
    <lineage>
        <taxon>Bacteria</taxon>
        <taxon>Pseudomonadati</taxon>
        <taxon>Pseudomonadota</taxon>
        <taxon>Betaproteobacteria</taxon>
        <taxon>Burkholderiales</taxon>
        <taxon>Comamonadaceae</taxon>
        <taxon>Hydrogenophaga</taxon>
    </lineage>
</organism>
<dbReference type="RefSeq" id="WP_382220729.1">
    <property type="nucleotide sequence ID" value="NZ_JBHTCA010000003.1"/>
</dbReference>
<name>A0ABW2QM74_9BURK</name>
<dbReference type="PANTHER" id="PTHR35894:SF1">
    <property type="entry name" value="PHOSPHORIBULOKINASE _ URIDINE KINASE FAMILY"/>
    <property type="match status" value="1"/>
</dbReference>
<dbReference type="SMART" id="SM00382">
    <property type="entry name" value="AAA"/>
    <property type="match status" value="1"/>
</dbReference>
<dbReference type="PANTHER" id="PTHR35894">
    <property type="entry name" value="GENERAL SECRETION PATHWAY PROTEIN A-RELATED"/>
    <property type="match status" value="1"/>
</dbReference>
<sequence>MYEAHYGLTEKPFSIQPDPDFLYLGRRHALAFTMLQYGIQNRSGFTVICGDIGCGKTTLIRHLLNTLGQELTVGLVYNTHPDIADLLEWIMLSFGQPFDGLSPVARYEAFQRFLIAEYAAGRRTVLIVDEAQNLNAGALEALRMLSNINADKDQLLQVILVGQPQLRDLLKKPELKQFAQRVGVDFFIPPFTPAEVVDYVQHRLQVAGREQPLFTTEALARIAEVTGGVPRSINVLCDMALVYGFGGDQPIVDLPLVNQVLADRRDYGVLGGSSAGQ</sequence>
<proteinExistence type="predicted"/>
<accession>A0ABW2QM74</accession>
<dbReference type="Gene3D" id="3.40.50.300">
    <property type="entry name" value="P-loop containing nucleotide triphosphate hydrolases"/>
    <property type="match status" value="1"/>
</dbReference>
<dbReference type="SUPFAM" id="SSF52540">
    <property type="entry name" value="P-loop containing nucleoside triphosphate hydrolases"/>
    <property type="match status" value="1"/>
</dbReference>
<dbReference type="Pfam" id="PF13401">
    <property type="entry name" value="AAA_22"/>
    <property type="match status" value="1"/>
</dbReference>